<evidence type="ECO:0000313" key="2">
    <source>
        <dbReference type="EMBL" id="MCU6700344.1"/>
    </source>
</evidence>
<evidence type="ECO:0000256" key="1">
    <source>
        <dbReference type="SAM" id="Phobius"/>
    </source>
</evidence>
<feature type="transmembrane region" description="Helical" evidence="1">
    <location>
        <begin position="94"/>
        <end position="115"/>
    </location>
</feature>
<keyword evidence="3" id="KW-1185">Reference proteome</keyword>
<feature type="transmembrane region" description="Helical" evidence="1">
    <location>
        <begin position="15"/>
        <end position="36"/>
    </location>
</feature>
<comment type="caution">
    <text evidence="2">The sequence shown here is derived from an EMBL/GenBank/DDBJ whole genome shotgun (WGS) entry which is preliminary data.</text>
</comment>
<dbReference type="Gene3D" id="1.10.1760.20">
    <property type="match status" value="1"/>
</dbReference>
<keyword evidence="1" id="KW-0472">Membrane</keyword>
<dbReference type="Pfam" id="PF12822">
    <property type="entry name" value="ECF_trnsprt"/>
    <property type="match status" value="1"/>
</dbReference>
<feature type="transmembrane region" description="Helical" evidence="1">
    <location>
        <begin position="127"/>
        <end position="151"/>
    </location>
</feature>
<sequence length="205" mass="21333">MEATTTTNTKGGTKYLVELALMIAIIFVMAFTPLGYLRTPGLSITFLTVPVAVAAMILGPKGGAICGAAFGITSLMQCFGTSAFGAMLLGINPFGTVFTCIVPRILEGLLSGLIFKAVRSKNKNLAYFAGGLACPVLNTIFYMSSLVLFFYNTDYIQGFVDALGVTNPFAFVVAFVGVQGAIEAVVCTVVGAAVARALAAALKEV</sequence>
<dbReference type="RefSeq" id="WP_118383220.1">
    <property type="nucleotide sequence ID" value="NZ_JAOQJV010000011.1"/>
</dbReference>
<accession>A0ABT2S6W8</accession>
<dbReference type="EMBL" id="JAOQJV010000011">
    <property type="protein sequence ID" value="MCU6700344.1"/>
    <property type="molecule type" value="Genomic_DNA"/>
</dbReference>
<keyword evidence="1" id="KW-1133">Transmembrane helix</keyword>
<name>A0ABT2S6W8_9FIRM</name>
<dbReference type="Proteomes" id="UP001207605">
    <property type="component" value="Unassembled WGS sequence"/>
</dbReference>
<gene>
    <name evidence="2" type="ORF">OCV65_08890</name>
</gene>
<reference evidence="2 3" key="1">
    <citation type="journal article" date="2021" name="ISME Commun">
        <title>Automated analysis of genomic sequences facilitates high-throughput and comprehensive description of bacteria.</title>
        <authorList>
            <person name="Hitch T.C.A."/>
        </authorList>
    </citation>
    <scope>NUCLEOTIDE SEQUENCE [LARGE SCALE GENOMIC DNA]</scope>
    <source>
        <strain evidence="2 3">Sanger_02</strain>
    </source>
</reference>
<feature type="transmembrane region" description="Helical" evidence="1">
    <location>
        <begin position="171"/>
        <end position="199"/>
    </location>
</feature>
<organism evidence="2 3">
    <name type="scientific">Dorea ammoniilytica</name>
    <dbReference type="NCBI Taxonomy" id="2981788"/>
    <lineage>
        <taxon>Bacteria</taxon>
        <taxon>Bacillati</taxon>
        <taxon>Bacillota</taxon>
        <taxon>Clostridia</taxon>
        <taxon>Lachnospirales</taxon>
        <taxon>Lachnospiraceae</taxon>
        <taxon>Dorea</taxon>
    </lineage>
</organism>
<dbReference type="InterPro" id="IPR024529">
    <property type="entry name" value="ECF_trnsprt_substrate-spec"/>
</dbReference>
<keyword evidence="1" id="KW-0812">Transmembrane</keyword>
<evidence type="ECO:0000313" key="3">
    <source>
        <dbReference type="Proteomes" id="UP001207605"/>
    </source>
</evidence>
<proteinExistence type="predicted"/>
<protein>
    <submittedName>
        <fullName evidence="2">ECF transporter S component</fullName>
    </submittedName>
</protein>